<feature type="region of interest" description="Disordered" evidence="1">
    <location>
        <begin position="156"/>
        <end position="175"/>
    </location>
</feature>
<dbReference type="Gene3D" id="3.10.450.50">
    <property type="match status" value="1"/>
</dbReference>
<organism evidence="2 3">
    <name type="scientific">Aquilegia coerulea</name>
    <name type="common">Rocky mountain columbine</name>
    <dbReference type="NCBI Taxonomy" id="218851"/>
    <lineage>
        <taxon>Eukaryota</taxon>
        <taxon>Viridiplantae</taxon>
        <taxon>Streptophyta</taxon>
        <taxon>Embryophyta</taxon>
        <taxon>Tracheophyta</taxon>
        <taxon>Spermatophyta</taxon>
        <taxon>Magnoliopsida</taxon>
        <taxon>Ranunculales</taxon>
        <taxon>Ranunculaceae</taxon>
        <taxon>Thalictroideae</taxon>
        <taxon>Aquilegia</taxon>
    </lineage>
</organism>
<evidence type="ECO:0000313" key="2">
    <source>
        <dbReference type="EMBL" id="PIA58095.1"/>
    </source>
</evidence>
<dbReference type="EMBL" id="KZ305022">
    <property type="protein sequence ID" value="PIA58095.1"/>
    <property type="molecule type" value="Genomic_DNA"/>
</dbReference>
<dbReference type="SUPFAM" id="SSF54427">
    <property type="entry name" value="NTF2-like"/>
    <property type="match status" value="1"/>
</dbReference>
<dbReference type="STRING" id="218851.A0A2G5EQS8"/>
<gene>
    <name evidence="2" type="ORF">AQUCO_00500200v1</name>
</gene>
<dbReference type="InParanoid" id="A0A2G5EQS8"/>
<evidence type="ECO:0000256" key="1">
    <source>
        <dbReference type="SAM" id="MobiDB-lite"/>
    </source>
</evidence>
<dbReference type="InterPro" id="IPR032710">
    <property type="entry name" value="NTF2-like_dom_sf"/>
</dbReference>
<dbReference type="Proteomes" id="UP000230069">
    <property type="component" value="Unassembled WGS sequence"/>
</dbReference>
<accession>A0A2G5EQS8</accession>
<dbReference type="PANTHER" id="PTHR33703:SF15">
    <property type="entry name" value="WOUND-INDUCED-LIKE PROTEIN"/>
    <property type="match status" value="1"/>
</dbReference>
<dbReference type="FunCoup" id="A0A2G5EQS8">
    <property type="interactions" value="262"/>
</dbReference>
<protein>
    <recommendedName>
        <fullName evidence="4">Wound-induced protein 1</fullName>
    </recommendedName>
</protein>
<proteinExistence type="predicted"/>
<feature type="compositionally biased region" description="Low complexity" evidence="1">
    <location>
        <begin position="159"/>
        <end position="174"/>
    </location>
</feature>
<dbReference type="OrthoDB" id="667779at2759"/>
<dbReference type="AlphaFoldDB" id="A0A2G5EQS8"/>
<name>A0A2G5EQS8_AQUCA</name>
<dbReference type="InterPro" id="IPR009798">
    <property type="entry name" value="Wun1-like"/>
</dbReference>
<sequence>MWLLTVDRNFDVMWNWDLKLIGELANIQEKILEEEKTNIRLVLGLYEALSNRDVDTVHRLLAPDIEWWFHGPPCHQQHMNQLLTGGDTDRDTTSQQQAFLFVPSNITAIGSTVLAEGFDQKRSVSWVHAWTVNTDGVITQIREYFNTSLTVARFENQGSSSSSSPSIPRSSSSSNKAIHWESKLSGESVPGLVLAI</sequence>
<reference evidence="2 3" key="1">
    <citation type="submission" date="2017-09" db="EMBL/GenBank/DDBJ databases">
        <title>WGS assembly of Aquilegia coerulea Goldsmith.</title>
        <authorList>
            <person name="Hodges S."/>
            <person name="Kramer E."/>
            <person name="Nordborg M."/>
            <person name="Tomkins J."/>
            <person name="Borevitz J."/>
            <person name="Derieg N."/>
            <person name="Yan J."/>
            <person name="Mihaltcheva S."/>
            <person name="Hayes R.D."/>
            <person name="Rokhsar D."/>
        </authorList>
    </citation>
    <scope>NUCLEOTIDE SEQUENCE [LARGE SCALE GENOMIC DNA]</scope>
    <source>
        <strain evidence="3">cv. Goldsmith</strain>
    </source>
</reference>
<dbReference type="Pfam" id="PF07107">
    <property type="entry name" value="WI12"/>
    <property type="match status" value="1"/>
</dbReference>
<evidence type="ECO:0000313" key="3">
    <source>
        <dbReference type="Proteomes" id="UP000230069"/>
    </source>
</evidence>
<keyword evidence="3" id="KW-1185">Reference proteome</keyword>
<dbReference type="PANTHER" id="PTHR33703">
    <property type="entry name" value="OS07G0691300 PROTEIN"/>
    <property type="match status" value="1"/>
</dbReference>
<evidence type="ECO:0008006" key="4">
    <source>
        <dbReference type="Google" id="ProtNLM"/>
    </source>
</evidence>